<evidence type="ECO:0000256" key="1">
    <source>
        <dbReference type="SAM" id="Phobius"/>
    </source>
</evidence>
<proteinExistence type="predicted"/>
<dbReference type="Proteomes" id="UP001140502">
    <property type="component" value="Unassembled WGS sequence"/>
</dbReference>
<keyword evidence="1" id="KW-0472">Membrane</keyword>
<sequence length="195" mass="22519">MDPFAAIGFAANLLQFIDYLSYILKVGKQIRRNRMPEFQSDIQTSLKILQDQVSRLRLRPRVEDQALQDIADKCVKESQDLIDFMKRFERQEFEKGVRSKIQHAVKDGPTSLVTALRIVWRKSEIEDLAKRIEGYRAQLHSEVLMSIRETVIPMASQLDDISISDTTRHQEVIDISSSFVASSYRESLPTGFDRI</sequence>
<comment type="caution">
    <text evidence="2">The sequence shown here is derived from an EMBL/GenBank/DDBJ whole genome shotgun (WGS) entry which is preliminary data.</text>
</comment>
<name>A0A9W9BNB6_9HYPO</name>
<gene>
    <name evidence="2" type="ORF">N0V84_006430</name>
</gene>
<keyword evidence="3" id="KW-1185">Reference proteome</keyword>
<protein>
    <recommendedName>
        <fullName evidence="4">NACHT-NTPase and P-loop NTPases N-terminal domain-containing protein</fullName>
    </recommendedName>
</protein>
<keyword evidence="1" id="KW-0812">Transmembrane</keyword>
<dbReference type="EMBL" id="JAPEUR010000126">
    <property type="protein sequence ID" value="KAJ4319345.1"/>
    <property type="molecule type" value="Genomic_DNA"/>
</dbReference>
<evidence type="ECO:0008006" key="4">
    <source>
        <dbReference type="Google" id="ProtNLM"/>
    </source>
</evidence>
<reference evidence="2" key="1">
    <citation type="submission" date="2022-10" db="EMBL/GenBank/DDBJ databases">
        <title>Tapping the CABI collections for fungal endophytes: first genome assemblies for Collariella, Neodidymelliopsis, Ascochyta clinopodiicola, Didymella pomorum, Didymosphaeria variabile, Neocosmospora piperis and Neocucurbitaria cava.</title>
        <authorList>
            <person name="Hill R."/>
        </authorList>
    </citation>
    <scope>NUCLEOTIDE SEQUENCE</scope>
    <source>
        <strain evidence="2">IMI 366586</strain>
    </source>
</reference>
<accession>A0A9W9BNB6</accession>
<keyword evidence="1" id="KW-1133">Transmembrane helix</keyword>
<evidence type="ECO:0000313" key="2">
    <source>
        <dbReference type="EMBL" id="KAJ4319345.1"/>
    </source>
</evidence>
<organism evidence="2 3">
    <name type="scientific">Fusarium piperis</name>
    <dbReference type="NCBI Taxonomy" id="1435070"/>
    <lineage>
        <taxon>Eukaryota</taxon>
        <taxon>Fungi</taxon>
        <taxon>Dikarya</taxon>
        <taxon>Ascomycota</taxon>
        <taxon>Pezizomycotina</taxon>
        <taxon>Sordariomycetes</taxon>
        <taxon>Hypocreomycetidae</taxon>
        <taxon>Hypocreales</taxon>
        <taxon>Nectriaceae</taxon>
        <taxon>Fusarium</taxon>
        <taxon>Fusarium solani species complex</taxon>
    </lineage>
</organism>
<dbReference type="AlphaFoldDB" id="A0A9W9BNB6"/>
<evidence type="ECO:0000313" key="3">
    <source>
        <dbReference type="Proteomes" id="UP001140502"/>
    </source>
</evidence>
<dbReference type="OrthoDB" id="341259at2759"/>
<feature type="transmembrane region" description="Helical" evidence="1">
    <location>
        <begin position="6"/>
        <end position="24"/>
    </location>
</feature>